<sequence>MWGGCSPESAPRGNTAPPPFGPEYWGAIWGVFPESFPELVSVGHVGAHLHLSFSTTTLLNWGDMGWISATLSLLCFA</sequence>
<keyword evidence="2" id="KW-1185">Reference proteome</keyword>
<accession>A0AAD8P4S9</accession>
<dbReference type="Proteomes" id="UP001229421">
    <property type="component" value="Unassembled WGS sequence"/>
</dbReference>
<dbReference type="AlphaFoldDB" id="A0AAD8P4S9"/>
<evidence type="ECO:0000313" key="2">
    <source>
        <dbReference type="Proteomes" id="UP001229421"/>
    </source>
</evidence>
<reference evidence="1" key="1">
    <citation type="journal article" date="2023" name="bioRxiv">
        <title>Improved chromosome-level genome assembly for marigold (Tagetes erecta).</title>
        <authorList>
            <person name="Jiang F."/>
            <person name="Yuan L."/>
            <person name="Wang S."/>
            <person name="Wang H."/>
            <person name="Xu D."/>
            <person name="Wang A."/>
            <person name="Fan W."/>
        </authorList>
    </citation>
    <scope>NUCLEOTIDE SEQUENCE</scope>
    <source>
        <strain evidence="1">WSJ</strain>
        <tissue evidence="1">Leaf</tissue>
    </source>
</reference>
<protein>
    <submittedName>
        <fullName evidence="1">Uncharacterized protein</fullName>
    </submittedName>
</protein>
<organism evidence="1 2">
    <name type="scientific">Tagetes erecta</name>
    <name type="common">African marigold</name>
    <dbReference type="NCBI Taxonomy" id="13708"/>
    <lineage>
        <taxon>Eukaryota</taxon>
        <taxon>Viridiplantae</taxon>
        <taxon>Streptophyta</taxon>
        <taxon>Embryophyta</taxon>
        <taxon>Tracheophyta</taxon>
        <taxon>Spermatophyta</taxon>
        <taxon>Magnoliopsida</taxon>
        <taxon>eudicotyledons</taxon>
        <taxon>Gunneridae</taxon>
        <taxon>Pentapetalae</taxon>
        <taxon>asterids</taxon>
        <taxon>campanulids</taxon>
        <taxon>Asterales</taxon>
        <taxon>Asteraceae</taxon>
        <taxon>Asteroideae</taxon>
        <taxon>Heliantheae alliance</taxon>
        <taxon>Tageteae</taxon>
        <taxon>Tagetes</taxon>
    </lineage>
</organism>
<comment type="caution">
    <text evidence="1">The sequence shown here is derived from an EMBL/GenBank/DDBJ whole genome shotgun (WGS) entry which is preliminary data.</text>
</comment>
<name>A0AAD8P4S9_TARER</name>
<evidence type="ECO:0000313" key="1">
    <source>
        <dbReference type="EMBL" id="KAK1438930.1"/>
    </source>
</evidence>
<proteinExistence type="predicted"/>
<gene>
    <name evidence="1" type="ORF">QVD17_04743</name>
</gene>
<dbReference type="EMBL" id="JAUHHV010000001">
    <property type="protein sequence ID" value="KAK1438930.1"/>
    <property type="molecule type" value="Genomic_DNA"/>
</dbReference>